<accession>A0A7W7QVW4</accession>
<feature type="transmembrane region" description="Helical" evidence="2">
    <location>
        <begin position="270"/>
        <end position="289"/>
    </location>
</feature>
<feature type="transmembrane region" description="Helical" evidence="2">
    <location>
        <begin position="183"/>
        <end position="207"/>
    </location>
</feature>
<dbReference type="AlphaFoldDB" id="A0A7W7QVW4"/>
<dbReference type="Proteomes" id="UP000552644">
    <property type="component" value="Unassembled WGS sequence"/>
</dbReference>
<evidence type="ECO:0000256" key="2">
    <source>
        <dbReference type="SAM" id="Phobius"/>
    </source>
</evidence>
<name>A0A7W7QVW4_9ACTN</name>
<keyword evidence="2" id="KW-0472">Membrane</keyword>
<protein>
    <submittedName>
        <fullName evidence="3">Uncharacterized protein</fullName>
    </submittedName>
</protein>
<evidence type="ECO:0000313" key="3">
    <source>
        <dbReference type="EMBL" id="MBB4920733.1"/>
    </source>
</evidence>
<feature type="compositionally biased region" description="Basic and acidic residues" evidence="1">
    <location>
        <begin position="1"/>
        <end position="12"/>
    </location>
</feature>
<comment type="caution">
    <text evidence="3">The sequence shown here is derived from an EMBL/GenBank/DDBJ whole genome shotgun (WGS) entry which is preliminary data.</text>
</comment>
<organism evidence="3 4">
    <name type="scientific">Streptosporangium saharense</name>
    <dbReference type="NCBI Taxonomy" id="1706840"/>
    <lineage>
        <taxon>Bacteria</taxon>
        <taxon>Bacillati</taxon>
        <taxon>Actinomycetota</taxon>
        <taxon>Actinomycetes</taxon>
        <taxon>Streptosporangiales</taxon>
        <taxon>Streptosporangiaceae</taxon>
        <taxon>Streptosporangium</taxon>
    </lineage>
</organism>
<keyword evidence="2" id="KW-0812">Transmembrane</keyword>
<keyword evidence="4" id="KW-1185">Reference proteome</keyword>
<proteinExistence type="predicted"/>
<feature type="transmembrane region" description="Helical" evidence="2">
    <location>
        <begin position="142"/>
        <end position="163"/>
    </location>
</feature>
<evidence type="ECO:0000256" key="1">
    <source>
        <dbReference type="SAM" id="MobiDB-lite"/>
    </source>
</evidence>
<feature type="region of interest" description="Disordered" evidence="1">
    <location>
        <begin position="1"/>
        <end position="27"/>
    </location>
</feature>
<reference evidence="3 4" key="1">
    <citation type="submission" date="2020-08" db="EMBL/GenBank/DDBJ databases">
        <title>Genomic Encyclopedia of Type Strains, Phase III (KMG-III): the genomes of soil and plant-associated and newly described type strains.</title>
        <authorList>
            <person name="Whitman W."/>
        </authorList>
    </citation>
    <scope>NUCLEOTIDE SEQUENCE [LARGE SCALE GENOMIC DNA]</scope>
    <source>
        <strain evidence="3 4">CECT 8840</strain>
    </source>
</reference>
<evidence type="ECO:0000313" key="4">
    <source>
        <dbReference type="Proteomes" id="UP000552644"/>
    </source>
</evidence>
<keyword evidence="2" id="KW-1133">Transmembrane helix</keyword>
<gene>
    <name evidence="3" type="ORF">FHS44_007885</name>
</gene>
<dbReference type="RefSeq" id="WP_184725316.1">
    <property type="nucleotide sequence ID" value="NZ_JACHJP010000016.1"/>
</dbReference>
<sequence>MNDDHTSHHEDETVIQGRVVPEGSARPPLDSREVHLCHHGCDCWQRNFDRYLAVTPEREPDQLDSVEMHALLSAKGRAVRHLHRNLDPMAWGRRRLIKTHGEATVALDDLRAFADEGALTRAVRERDRLDDDMADRKARPPIWLRVIAWPAIVSAGAFDTWYFQGIFQRFVGNQAVSLLEQVITLLPGAGLTFGMIVAGVGLGRAVYRARRLHEERQEGRGAKARLFANLGLWVLRLILPTLLLLVATLWALFRVVDVNAGGRLPLPPDFVAVLVATLSLCAIAVKVAAYDPYATREAEVRRVLKRARRSERRLVRHAGGRLRLHVTAWSDLRALRDDLVAGVTERYGEAYRFITYARGFHGKAGQLPPTFVPGSRDSGAVRGEPPLPEWIGNELAGVSGPVPEYGALREVQEVLSRYEPGELEREFAEVRGRLTAQWSGASAGRTGTEEREG</sequence>
<dbReference type="EMBL" id="JACHJP010000016">
    <property type="protein sequence ID" value="MBB4920733.1"/>
    <property type="molecule type" value="Genomic_DNA"/>
</dbReference>
<feature type="transmembrane region" description="Helical" evidence="2">
    <location>
        <begin position="227"/>
        <end position="250"/>
    </location>
</feature>